<protein>
    <recommendedName>
        <fullName evidence="1">DUF2344 domain-containing protein</fullName>
    </recommendedName>
</protein>
<evidence type="ECO:0000313" key="3">
    <source>
        <dbReference type="EMBL" id="OBR90979.1"/>
    </source>
</evidence>
<keyword evidence="5" id="KW-1185">Reference proteome</keyword>
<sequence length="238" mass="27841">MRAQYLIKFSKKHSIRFIGHLDLLRTIQRMIKRSELPVEYSKGFNPHINMSIAQPLAVGVYSCGEYMDLYFEEEVLEDHIKEKLNKNAPSGIEVLRVDKVKNVENKKVFKSMAEINAAKYIINIKYKDISKLKESMENLMKSPAWNTIKKTKKGEKEIDIKKLIKKLNYDVFENKLRIETVISCGSVENLSPELLSSFIQDNTENADKDCFIDIMREEVYGRRQNKLLPLYEYVSDLY</sequence>
<dbReference type="Proteomes" id="UP000077384">
    <property type="component" value="Unassembled WGS sequence"/>
</dbReference>
<dbReference type="PATRIC" id="fig|1705578.3.peg.1947"/>
<evidence type="ECO:0000313" key="5">
    <source>
        <dbReference type="Proteomes" id="UP000093694"/>
    </source>
</evidence>
<dbReference type="RefSeq" id="WP_063601786.1">
    <property type="nucleotide sequence ID" value="NZ_LITQ01000025.1"/>
</dbReference>
<evidence type="ECO:0000313" key="2">
    <source>
        <dbReference type="EMBL" id="OAA91537.1"/>
    </source>
</evidence>
<dbReference type="Proteomes" id="UP000093694">
    <property type="component" value="Unassembled WGS sequence"/>
</dbReference>
<feature type="domain" description="DUF2344" evidence="1">
    <location>
        <begin position="5"/>
        <end position="192"/>
    </location>
</feature>
<accession>A0A166S2N6</accession>
<organism evidence="2 4">
    <name type="scientific">Clostridium coskatii</name>
    <dbReference type="NCBI Taxonomy" id="1705578"/>
    <lineage>
        <taxon>Bacteria</taxon>
        <taxon>Bacillati</taxon>
        <taxon>Bacillota</taxon>
        <taxon>Clostridia</taxon>
        <taxon>Eubacteriales</taxon>
        <taxon>Clostridiaceae</taxon>
        <taxon>Clostridium</taxon>
    </lineage>
</organism>
<evidence type="ECO:0000259" key="1">
    <source>
        <dbReference type="Pfam" id="PF10105"/>
    </source>
</evidence>
<reference evidence="3 5" key="2">
    <citation type="journal article" date="2016" name="Front. Microbiol.">
        <title>Industrial Acetogenic Biocatalysts: A Comparative Metabolic and Genomic Analysis.</title>
        <authorList>
            <person name="Bengelsdorf F."/>
            <person name="Poehlein A."/>
            <person name="Sonja S."/>
            <person name="Erz C."/>
            <person name="Hummel T."/>
            <person name="Hoffmeister S."/>
            <person name="Daniel R."/>
            <person name="Durre P."/>
        </authorList>
    </citation>
    <scope>NUCLEOTIDE SEQUENCE [LARGE SCALE GENOMIC DNA]</scope>
    <source>
        <strain evidence="3 5">PTA-10522</strain>
    </source>
</reference>
<dbReference type="AlphaFoldDB" id="A0A166S2N6"/>
<dbReference type="EMBL" id="LROR01000084">
    <property type="protein sequence ID" value="OBR90979.1"/>
    <property type="molecule type" value="Genomic_DNA"/>
</dbReference>
<dbReference type="EMBL" id="LITQ01000025">
    <property type="protein sequence ID" value="OAA91537.1"/>
    <property type="molecule type" value="Genomic_DNA"/>
</dbReference>
<gene>
    <name evidence="3" type="ORF">CLCOS_37120</name>
    <name evidence="2" type="ORF">WX73_01691</name>
</gene>
<dbReference type="NCBIfam" id="TIGR03936">
    <property type="entry name" value="sam_1_link_chp"/>
    <property type="match status" value="1"/>
</dbReference>
<comment type="caution">
    <text evidence="2">The sequence shown here is derived from an EMBL/GenBank/DDBJ whole genome shotgun (WGS) entry which is preliminary data.</text>
</comment>
<evidence type="ECO:0000313" key="4">
    <source>
        <dbReference type="Proteomes" id="UP000077384"/>
    </source>
</evidence>
<dbReference type="InterPro" id="IPR018768">
    <property type="entry name" value="DUF2344"/>
</dbReference>
<proteinExistence type="predicted"/>
<dbReference type="Pfam" id="PF10105">
    <property type="entry name" value="DUF2344"/>
    <property type="match status" value="1"/>
</dbReference>
<name>A0A166S2N6_9CLOT</name>
<reference evidence="2 4" key="1">
    <citation type="journal article" date="2015" name="Biotechnol. Bioeng.">
        <title>Genome sequence and phenotypic characterization of Caulobacter segnis.</title>
        <authorList>
            <person name="Patel S."/>
            <person name="Fletcher B."/>
            <person name="Scott D.C."/>
            <person name="Ely B."/>
        </authorList>
    </citation>
    <scope>NUCLEOTIDE SEQUENCE [LARGE SCALE GENOMIC DNA]</scope>
    <source>
        <strain evidence="2 4">PS02</strain>
    </source>
</reference>